<sequence>MKKSFTLIEILVVATIIVLLTATAAVTYSTLLKQ</sequence>
<dbReference type="Pfam" id="PF07963">
    <property type="entry name" value="N_methyl"/>
    <property type="match status" value="1"/>
</dbReference>
<reference evidence="2" key="1">
    <citation type="submission" date="2017-09" db="EMBL/GenBank/DDBJ databases">
        <title>Depth-based differentiation of microbial function through sediment-hosted aquifers and enrichment of novel symbionts in the deep terrestrial subsurface.</title>
        <authorList>
            <person name="Probst A.J."/>
            <person name="Ladd B."/>
            <person name="Jarett J.K."/>
            <person name="Geller-Mcgrath D.E."/>
            <person name="Sieber C.M.K."/>
            <person name="Emerson J.B."/>
            <person name="Anantharaman K."/>
            <person name="Thomas B.C."/>
            <person name="Malmstrom R."/>
            <person name="Stieglmeier M."/>
            <person name="Klingl A."/>
            <person name="Woyke T."/>
            <person name="Ryan C.M."/>
            <person name="Banfield J.F."/>
        </authorList>
    </citation>
    <scope>NUCLEOTIDE SEQUENCE [LARGE SCALE GENOMIC DNA]</scope>
</reference>
<comment type="caution">
    <text evidence="1">The sequence shown here is derived from an EMBL/GenBank/DDBJ whole genome shotgun (WGS) entry which is preliminary data.</text>
</comment>
<evidence type="ECO:0000313" key="1">
    <source>
        <dbReference type="EMBL" id="PIV10860.1"/>
    </source>
</evidence>
<protein>
    <submittedName>
        <fullName evidence="1">Uncharacterized protein</fullName>
    </submittedName>
</protein>
<dbReference type="EMBL" id="PEUY01000047">
    <property type="protein sequence ID" value="PIV10860.1"/>
    <property type="molecule type" value="Genomic_DNA"/>
</dbReference>
<name>A0A2M7BWE3_9BACT</name>
<proteinExistence type="predicted"/>
<organism evidence="1 2">
    <name type="scientific">Candidatus Roizmanbacteria bacterium CG03_land_8_20_14_0_80_35_26</name>
    <dbReference type="NCBI Taxonomy" id="1974845"/>
    <lineage>
        <taxon>Bacteria</taxon>
        <taxon>Candidatus Roizmaniibacteriota</taxon>
    </lineage>
</organism>
<dbReference type="InterPro" id="IPR012902">
    <property type="entry name" value="N_methyl_site"/>
</dbReference>
<gene>
    <name evidence="1" type="ORF">COS50_03365</name>
</gene>
<feature type="non-terminal residue" evidence="1">
    <location>
        <position position="34"/>
    </location>
</feature>
<dbReference type="AlphaFoldDB" id="A0A2M7BWE3"/>
<dbReference type="Proteomes" id="UP000230673">
    <property type="component" value="Unassembled WGS sequence"/>
</dbReference>
<evidence type="ECO:0000313" key="2">
    <source>
        <dbReference type="Proteomes" id="UP000230673"/>
    </source>
</evidence>
<accession>A0A2M7BWE3</accession>